<feature type="signal peptide" evidence="1">
    <location>
        <begin position="1"/>
        <end position="18"/>
    </location>
</feature>
<gene>
    <name evidence="2" type="ORF">DSM02_1538</name>
</gene>
<comment type="caution">
    <text evidence="2">The sequence shown here is derived from an EMBL/GenBank/DDBJ whole genome shotgun (WGS) entry which is preliminary data.</text>
</comment>
<evidence type="ECO:0000313" key="3">
    <source>
        <dbReference type="Proteomes" id="UP000289859"/>
    </source>
</evidence>
<keyword evidence="1" id="KW-0732">Signal</keyword>
<keyword evidence="3" id="KW-1185">Reference proteome</keyword>
<reference evidence="2 3" key="1">
    <citation type="submission" date="2018-07" db="EMBL/GenBank/DDBJ databases">
        <title>Leeuwenhoekiella genomics.</title>
        <authorList>
            <person name="Tahon G."/>
            <person name="Willems A."/>
        </authorList>
    </citation>
    <scope>NUCLEOTIDE SEQUENCE [LARGE SCALE GENOMIC DNA]</scope>
    <source>
        <strain evidence="2 3">LMG 29608</strain>
    </source>
</reference>
<evidence type="ECO:0000313" key="2">
    <source>
        <dbReference type="EMBL" id="RXG24053.1"/>
    </source>
</evidence>
<dbReference type="EMBL" id="QOVK01000004">
    <property type="protein sequence ID" value="RXG24053.1"/>
    <property type="molecule type" value="Genomic_DNA"/>
</dbReference>
<evidence type="ECO:0000256" key="1">
    <source>
        <dbReference type="SAM" id="SignalP"/>
    </source>
</evidence>
<name>A0A4Q0PB89_9FLAO</name>
<dbReference type="AlphaFoldDB" id="A0A4Q0PB89"/>
<accession>A0A4Q0PB89</accession>
<proteinExistence type="predicted"/>
<dbReference type="RefSeq" id="WP_128765044.1">
    <property type="nucleotide sequence ID" value="NZ_JBHUOO010000047.1"/>
</dbReference>
<dbReference type="OrthoDB" id="128937at2"/>
<feature type="chain" id="PRO_5020292280" description="Outer membrane lipoprotein-sorting protein" evidence="1">
    <location>
        <begin position="19"/>
        <end position="247"/>
    </location>
</feature>
<organism evidence="2 3">
    <name type="scientific">Leeuwenhoekiella polynyae</name>
    <dbReference type="NCBI Taxonomy" id="1550906"/>
    <lineage>
        <taxon>Bacteria</taxon>
        <taxon>Pseudomonadati</taxon>
        <taxon>Bacteroidota</taxon>
        <taxon>Flavobacteriia</taxon>
        <taxon>Flavobacteriales</taxon>
        <taxon>Flavobacteriaceae</taxon>
        <taxon>Leeuwenhoekiella</taxon>
    </lineage>
</organism>
<protein>
    <recommendedName>
        <fullName evidence="4">Outer membrane lipoprotein-sorting protein</fullName>
    </recommendedName>
</protein>
<evidence type="ECO:0008006" key="4">
    <source>
        <dbReference type="Google" id="ProtNLM"/>
    </source>
</evidence>
<dbReference type="Proteomes" id="UP000289859">
    <property type="component" value="Unassembled WGS sequence"/>
</dbReference>
<sequence length="247" mass="28247">MKSYSLLFFLFFSLTLSAQEEILLDLYDHNADEIIAHYIEKTGGAEAWSEVEATKMKASLTQGELTMPITIYNTKEGKQALIVEYNGKKITQMAFDGATMWTTNSTTMEPEISSDDMRKNMMLKRNDFPSPLINYKENGYSATYMGTVAKDGLVTFKVKLTQEPIFVNGEEKTNESYYFFETENYYPIAIDATQMGLQVNIKMSNYTEVEGLYFPFNLSQNGQPITIREIIINPEIDENIFTFPVKD</sequence>